<keyword evidence="4" id="KW-1185">Reference proteome</keyword>
<name>A0ABP0DRL6_9PEZI</name>
<feature type="region of interest" description="Disordered" evidence="1">
    <location>
        <begin position="725"/>
        <end position="755"/>
    </location>
</feature>
<dbReference type="SMART" id="SM00233">
    <property type="entry name" value="PH"/>
    <property type="match status" value="1"/>
</dbReference>
<feature type="region of interest" description="Disordered" evidence="1">
    <location>
        <begin position="904"/>
        <end position="981"/>
    </location>
</feature>
<accession>A0ABP0DRL6</accession>
<protein>
    <recommendedName>
        <fullName evidence="2">PH domain-containing protein</fullName>
    </recommendedName>
</protein>
<dbReference type="EMBL" id="CAWUON010000056">
    <property type="protein sequence ID" value="CAK7270191.1"/>
    <property type="molecule type" value="Genomic_DNA"/>
</dbReference>
<evidence type="ECO:0000256" key="1">
    <source>
        <dbReference type="SAM" id="MobiDB-lite"/>
    </source>
</evidence>
<dbReference type="InterPro" id="IPR011993">
    <property type="entry name" value="PH-like_dom_sf"/>
</dbReference>
<feature type="region of interest" description="Disordered" evidence="1">
    <location>
        <begin position="661"/>
        <end position="700"/>
    </location>
</feature>
<feature type="compositionally biased region" description="Low complexity" evidence="1">
    <location>
        <begin position="458"/>
        <end position="469"/>
    </location>
</feature>
<feature type="compositionally biased region" description="Low complexity" evidence="1">
    <location>
        <begin position="956"/>
        <end position="965"/>
    </location>
</feature>
<dbReference type="Pfam" id="PF25381">
    <property type="entry name" value="PH_26"/>
    <property type="match status" value="1"/>
</dbReference>
<feature type="region of interest" description="Disordered" evidence="1">
    <location>
        <begin position="814"/>
        <end position="872"/>
    </location>
</feature>
<feature type="compositionally biased region" description="Polar residues" evidence="1">
    <location>
        <begin position="725"/>
        <end position="741"/>
    </location>
</feature>
<organism evidence="3 4">
    <name type="scientific">Sporothrix epigloea</name>
    <dbReference type="NCBI Taxonomy" id="1892477"/>
    <lineage>
        <taxon>Eukaryota</taxon>
        <taxon>Fungi</taxon>
        <taxon>Dikarya</taxon>
        <taxon>Ascomycota</taxon>
        <taxon>Pezizomycotina</taxon>
        <taxon>Sordariomycetes</taxon>
        <taxon>Sordariomycetidae</taxon>
        <taxon>Ophiostomatales</taxon>
        <taxon>Ophiostomataceae</taxon>
        <taxon>Sporothrix</taxon>
    </lineage>
</organism>
<evidence type="ECO:0000313" key="3">
    <source>
        <dbReference type="EMBL" id="CAK7270191.1"/>
    </source>
</evidence>
<dbReference type="PROSITE" id="PS50003">
    <property type="entry name" value="PH_DOMAIN"/>
    <property type="match status" value="1"/>
</dbReference>
<feature type="region of interest" description="Disordered" evidence="1">
    <location>
        <begin position="400"/>
        <end position="434"/>
    </location>
</feature>
<feature type="domain" description="PH" evidence="2">
    <location>
        <begin position="32"/>
        <end position="150"/>
    </location>
</feature>
<feature type="compositionally biased region" description="Low complexity" evidence="1">
    <location>
        <begin position="819"/>
        <end position="840"/>
    </location>
</feature>
<feature type="region of interest" description="Disordered" evidence="1">
    <location>
        <begin position="595"/>
        <end position="631"/>
    </location>
</feature>
<proteinExistence type="predicted"/>
<feature type="compositionally biased region" description="Polar residues" evidence="1">
    <location>
        <begin position="595"/>
        <end position="604"/>
    </location>
</feature>
<sequence length="1092" mass="120449">MIQTYQPTLMDTDNEVPELQPIYTLLNSHANKLYQEGYFLKLDDQNTQGRLNPDRNWTECFAQLVGTVLSLWDATELDIAGQNGDVLPKFINLTDASIKVIDSLPTCAVNEQPLQNVLSVSTAGRNRYLFHFNSHHSMVQWTAGIRLAMYEHSTLQEAYTGALIASKGKSLNSINLIMSRSKVNVEEWMRVRFGAGVPWRRCWCVISPPDEKAVQKLQKDMKRRSVYDRSPMPQLKGDIKFYDKRVEGKKQKKAKPIATITNAYSVYAIYPQSKALIDASSLIKLEGTITIHSEPASTTEGFMFMMPEVRPMVSGFEMLLRSLFPTWDTFCLYGRPQRLVASILDTRSLMFAMPKNQHNGYLDVLDVSSLVLAEGSNTWTEREWRKQLKDLTAKRMATIDDSASSGLDSEHHSSRSSKRMSVGPGTLPMSNSAGILGSAGRAQVQRTQVNFAEDSEPPKSSRSPSSVLPTEKRNGSATNSHARNFSDMGAGAADKFHMPYPVPPVRGYAGDLTSTPERVSSEDETSSDTTPAHDLQDISQRLQAPEPVTTPPTMQHPPSSRPAATPYHSPELRKANSRLSNGTLAQIVNAATVSSEGWVTPNDQSRPPSSRGTGGSFYTPSSDLHSSSTALHSTYSKTPLTQAQASLPQTFDATAPHATDSTLLDSAPQVPSHIGHTPTHPYDAGSGRQRYKESIEPQAAIPRAGTLQDYYIDDAAFAKIRANTTASGDNSPQASSAQYEVSQGIKRGEDRTPSMTSFEYSITRELAAAREAAERPRAGVLRTVGDAVPVRPSEELNIPEINFGPTYNYTSANIPRSKSPSVLGSNKVSSSNSRSHSPNSQADSAQLRKTPDQGQRSSDYNSDDARRRSVAWQPGGTVVGSLTVAGEGRAGAISPEQFVLQRAKAAQNWGRHPSHQRVSSSNSLAAMRKNTPSPTTQVPRTASYDRISNATPSPPLQQQQWPSSQGAAFNGQANKNSSARDQERVARMTGSPLLHVAPTSRTAQQPASGPGLVGAIAAWEHDRQKLKNALNSQAVQYTMAQRQQIQQQQQMQQMQQQQQYYMQQQQMQYQQMQYQQSQQQQMQQQQQYYMQQ</sequence>
<evidence type="ECO:0000259" key="2">
    <source>
        <dbReference type="PROSITE" id="PS50003"/>
    </source>
</evidence>
<evidence type="ECO:0000313" key="4">
    <source>
        <dbReference type="Proteomes" id="UP001642502"/>
    </source>
</evidence>
<feature type="compositionally biased region" description="Polar residues" evidence="1">
    <location>
        <begin position="618"/>
        <end position="631"/>
    </location>
</feature>
<comment type="caution">
    <text evidence="3">The sequence shown here is derived from an EMBL/GenBank/DDBJ whole genome shotgun (WGS) entry which is preliminary data.</text>
</comment>
<feature type="region of interest" description="Disordered" evidence="1">
    <location>
        <begin position="450"/>
        <end position="488"/>
    </location>
</feature>
<dbReference type="InterPro" id="IPR058155">
    <property type="entry name" value="Skg3/CAF120-like_PH"/>
</dbReference>
<dbReference type="Pfam" id="PF00169">
    <property type="entry name" value="PH"/>
    <property type="match status" value="1"/>
</dbReference>
<dbReference type="SUPFAM" id="SSF50729">
    <property type="entry name" value="PH domain-like"/>
    <property type="match status" value="1"/>
</dbReference>
<dbReference type="Proteomes" id="UP001642502">
    <property type="component" value="Unassembled WGS sequence"/>
</dbReference>
<dbReference type="Gene3D" id="2.30.29.30">
    <property type="entry name" value="Pleckstrin-homology domain (PH domain)/Phosphotyrosine-binding domain (PTB)"/>
    <property type="match status" value="1"/>
</dbReference>
<reference evidence="3 4" key="1">
    <citation type="submission" date="2024-01" db="EMBL/GenBank/DDBJ databases">
        <authorList>
            <person name="Allen C."/>
            <person name="Tagirdzhanova G."/>
        </authorList>
    </citation>
    <scope>NUCLEOTIDE SEQUENCE [LARGE SCALE GENOMIC DNA]</scope>
    <source>
        <strain evidence="3 4">CBS 119000</strain>
    </source>
</reference>
<dbReference type="InterPro" id="IPR001849">
    <property type="entry name" value="PH_domain"/>
</dbReference>
<gene>
    <name evidence="3" type="ORF">SEPCBS119000_003962</name>
</gene>
<feature type="compositionally biased region" description="Polar residues" evidence="1">
    <location>
        <begin position="916"/>
        <end position="951"/>
    </location>
</feature>
<feature type="region of interest" description="Disordered" evidence="1">
    <location>
        <begin position="507"/>
        <end position="569"/>
    </location>
</feature>